<dbReference type="Pfam" id="PF05795">
    <property type="entry name" value="Plasmodium_Vir"/>
    <property type="match status" value="2"/>
</dbReference>
<evidence type="ECO:0000313" key="3">
    <source>
        <dbReference type="Proteomes" id="UP000243200"/>
    </source>
</evidence>
<dbReference type="VEuPathDB" id="PlasmoDB:PocGH01_00219800"/>
<keyword evidence="1" id="KW-0472">Membrane</keyword>
<gene>
    <name evidence="2" type="primary">PowCR01_000173700</name>
    <name evidence="2" type="ORF">POWCR01_000173700</name>
</gene>
<sequence>MEYADYLLKDSDEYNKYKEFDEVSSPDNYVSSFNEALSIEQDNDIIKEICQKLAGNLERISKLKENNIKKKESCGYLHFWLYHTIDNKFKNHGNFESITKKIINGGMNFNDIISNKDCSIRFSSNINLEKWIEGKHLHDYFKNFDFISKTYSPKSEKCQEYSNYIKRINELYIIHKTQYYMSKSFYRNLYSNDKYNPSNLLSNFKCEDKNNAKDLMEVQTTDLTGTFESHISFPKSRLQHTQENNTTVGSNPYSTVGVTISVFGFSILLFIAYRFTTLGSWIRGKIWKNHINIDNIDNISNKPLEVHSEYMGINNSTRKFHVSYNPV</sequence>
<accession>A0A1C3KJT4</accession>
<dbReference type="AlphaFoldDB" id="A0A1C3KJT4"/>
<evidence type="ECO:0000313" key="2">
    <source>
        <dbReference type="EMBL" id="SBT74131.1"/>
    </source>
</evidence>
<name>A0A1C3KJT4_PLAOA</name>
<dbReference type="EMBL" id="FLRJ01000648">
    <property type="protein sequence ID" value="SBT74131.1"/>
    <property type="molecule type" value="Genomic_DNA"/>
</dbReference>
<dbReference type="VEuPathDB" id="PlasmoDB:POWCR01_000173700"/>
<feature type="transmembrane region" description="Helical" evidence="1">
    <location>
        <begin position="253"/>
        <end position="273"/>
    </location>
</feature>
<protein>
    <submittedName>
        <fullName evidence="2">PIR protein</fullName>
    </submittedName>
</protein>
<dbReference type="OrthoDB" id="388616at2759"/>
<reference evidence="2 3" key="1">
    <citation type="submission" date="2016-06" db="EMBL/GenBank/DDBJ databases">
        <authorList>
            <consortium name="Pathogen Informatics"/>
        </authorList>
    </citation>
    <scope>NUCLEOTIDE SEQUENCE [LARGE SCALE GENOMIC DNA]</scope>
</reference>
<keyword evidence="1" id="KW-0812">Transmembrane</keyword>
<proteinExistence type="predicted"/>
<dbReference type="InterPro" id="IPR008780">
    <property type="entry name" value="Plasmodium_Vir"/>
</dbReference>
<dbReference type="Proteomes" id="UP000243200">
    <property type="component" value="Unassembled WGS sequence"/>
</dbReference>
<evidence type="ECO:0000256" key="1">
    <source>
        <dbReference type="SAM" id="Phobius"/>
    </source>
</evidence>
<organism evidence="2 3">
    <name type="scientific">Plasmodium ovale</name>
    <name type="common">malaria parasite P. ovale</name>
    <dbReference type="NCBI Taxonomy" id="36330"/>
    <lineage>
        <taxon>Eukaryota</taxon>
        <taxon>Sar</taxon>
        <taxon>Alveolata</taxon>
        <taxon>Apicomplexa</taxon>
        <taxon>Aconoidasida</taxon>
        <taxon>Haemosporida</taxon>
        <taxon>Plasmodiidae</taxon>
        <taxon>Plasmodium</taxon>
        <taxon>Plasmodium (Plasmodium)</taxon>
    </lineage>
</organism>
<keyword evidence="1" id="KW-1133">Transmembrane helix</keyword>